<dbReference type="AlphaFoldDB" id="A0AA38KYY8"/>
<gene>
    <name evidence="3" type="ORF">GGU10DRAFT_357891</name>
</gene>
<dbReference type="InterPro" id="IPR003779">
    <property type="entry name" value="CMD-like"/>
</dbReference>
<evidence type="ECO:0000313" key="4">
    <source>
        <dbReference type="Proteomes" id="UP001163798"/>
    </source>
</evidence>
<comment type="caution">
    <text evidence="3">The sequence shown here is derived from an EMBL/GenBank/DDBJ whole genome shotgun (WGS) entry which is preliminary data.</text>
</comment>
<dbReference type="Proteomes" id="UP001163798">
    <property type="component" value="Unassembled WGS sequence"/>
</dbReference>
<dbReference type="PANTHER" id="PTHR34846">
    <property type="entry name" value="4-CARBOXYMUCONOLACTONE DECARBOXYLASE FAMILY PROTEIN (AFU_ORTHOLOGUE AFUA_6G11590)"/>
    <property type="match status" value="1"/>
</dbReference>
<keyword evidence="1" id="KW-0472">Membrane</keyword>
<accession>A0AA38KYY8</accession>
<keyword evidence="1" id="KW-0812">Transmembrane</keyword>
<proteinExistence type="predicted"/>
<protein>
    <submittedName>
        <fullName evidence="3">4-carboxymuconolactone decarboxylase</fullName>
    </submittedName>
</protein>
<dbReference type="SUPFAM" id="SSF69118">
    <property type="entry name" value="AhpD-like"/>
    <property type="match status" value="1"/>
</dbReference>
<keyword evidence="4" id="KW-1185">Reference proteome</keyword>
<dbReference type="PANTHER" id="PTHR34846:SF11">
    <property type="entry name" value="4-CARBOXYMUCONOLACTONE DECARBOXYLASE FAMILY PROTEIN (AFU_ORTHOLOGUE AFUA_6G11590)"/>
    <property type="match status" value="1"/>
</dbReference>
<keyword evidence="1" id="KW-1133">Transmembrane helix</keyword>
<evidence type="ECO:0000313" key="3">
    <source>
        <dbReference type="EMBL" id="KAJ3784433.1"/>
    </source>
</evidence>
<reference evidence="3" key="1">
    <citation type="submission" date="2022-08" db="EMBL/GenBank/DDBJ databases">
        <authorList>
            <consortium name="DOE Joint Genome Institute"/>
            <person name="Min B."/>
            <person name="Riley R."/>
            <person name="Sierra-Patev S."/>
            <person name="Naranjo-Ortiz M."/>
            <person name="Looney B."/>
            <person name="Konkel Z."/>
            <person name="Slot J.C."/>
            <person name="Sakamoto Y."/>
            <person name="Steenwyk J.L."/>
            <person name="Rokas A."/>
            <person name="Carro J."/>
            <person name="Camarero S."/>
            <person name="Ferreira P."/>
            <person name="Molpeceres G."/>
            <person name="Ruiz-Duenas F.J."/>
            <person name="Serrano A."/>
            <person name="Henrissat B."/>
            <person name="Drula E."/>
            <person name="Hughes K.W."/>
            <person name="Mata J.L."/>
            <person name="Ishikawa N.K."/>
            <person name="Vargas-Isla R."/>
            <person name="Ushijima S."/>
            <person name="Smith C.A."/>
            <person name="Ahrendt S."/>
            <person name="Andreopoulos W."/>
            <person name="He G."/>
            <person name="Labutti K."/>
            <person name="Lipzen A."/>
            <person name="Ng V."/>
            <person name="Sandor L."/>
            <person name="Barry K."/>
            <person name="Martinez A.T."/>
            <person name="Xiao Y."/>
            <person name="Gibbons J.G."/>
            <person name="Terashima K."/>
            <person name="Hibbett D.S."/>
            <person name="Grigoriev I.V."/>
        </authorList>
    </citation>
    <scope>NUCLEOTIDE SEQUENCE</scope>
    <source>
        <strain evidence="3">TFB10291</strain>
    </source>
</reference>
<name>A0AA38KYY8_9AGAR</name>
<sequence>MVTGSFKSQDWVSSLTVSSYDIVAFPERVPNRYIKCHSKGRLSFLTMLRFWGFLFIAFCCLSFGSSLGRILEKRDDNLPARVPYVFPPPGTDPIADAIRARRTNGTLLDLDGVLLNAPLIAQGEDILFGVIRDNNTLPPAMRELFILRIAVLNNATYEWLQHESVGRMAGLTTEQLLAIRLAPPFFASQGVNLTSILGPDLVAAMTFTDWITKNVHVPDDVFNALRTFLNDSQLVEATATAAGYSFISRFVVALNVDAKMDVPVPIPS</sequence>
<feature type="transmembrane region" description="Helical" evidence="1">
    <location>
        <begin position="50"/>
        <end position="71"/>
    </location>
</feature>
<dbReference type="Gene3D" id="1.20.1290.10">
    <property type="entry name" value="AhpD-like"/>
    <property type="match status" value="1"/>
</dbReference>
<dbReference type="InterPro" id="IPR029032">
    <property type="entry name" value="AhpD-like"/>
</dbReference>
<dbReference type="GO" id="GO:0051920">
    <property type="term" value="F:peroxiredoxin activity"/>
    <property type="evidence" value="ECO:0007669"/>
    <property type="project" value="InterPro"/>
</dbReference>
<dbReference type="EMBL" id="MU793377">
    <property type="protein sequence ID" value="KAJ3784433.1"/>
    <property type="molecule type" value="Genomic_DNA"/>
</dbReference>
<evidence type="ECO:0000259" key="2">
    <source>
        <dbReference type="Pfam" id="PF02627"/>
    </source>
</evidence>
<evidence type="ECO:0000256" key="1">
    <source>
        <dbReference type="SAM" id="Phobius"/>
    </source>
</evidence>
<feature type="domain" description="Carboxymuconolactone decarboxylase-like" evidence="2">
    <location>
        <begin position="126"/>
        <end position="180"/>
    </location>
</feature>
<organism evidence="3 4">
    <name type="scientific">Lentinula aff. detonsa</name>
    <dbReference type="NCBI Taxonomy" id="2804958"/>
    <lineage>
        <taxon>Eukaryota</taxon>
        <taxon>Fungi</taxon>
        <taxon>Dikarya</taxon>
        <taxon>Basidiomycota</taxon>
        <taxon>Agaricomycotina</taxon>
        <taxon>Agaricomycetes</taxon>
        <taxon>Agaricomycetidae</taxon>
        <taxon>Agaricales</taxon>
        <taxon>Marasmiineae</taxon>
        <taxon>Omphalotaceae</taxon>
        <taxon>Lentinula</taxon>
    </lineage>
</organism>
<dbReference type="Pfam" id="PF02627">
    <property type="entry name" value="CMD"/>
    <property type="match status" value="1"/>
</dbReference>